<feature type="domain" description="Rhodopsin" evidence="8">
    <location>
        <begin position="63"/>
        <end position="310"/>
    </location>
</feature>
<feature type="region of interest" description="Disordered" evidence="6">
    <location>
        <begin position="418"/>
        <end position="437"/>
    </location>
</feature>
<evidence type="ECO:0000256" key="6">
    <source>
        <dbReference type="SAM" id="MobiDB-lite"/>
    </source>
</evidence>
<feature type="transmembrane region" description="Helical" evidence="7">
    <location>
        <begin position="211"/>
        <end position="236"/>
    </location>
</feature>
<protein>
    <recommendedName>
        <fullName evidence="8">Rhodopsin domain-containing protein</fullName>
    </recommendedName>
</protein>
<evidence type="ECO:0000256" key="7">
    <source>
        <dbReference type="SAM" id="Phobius"/>
    </source>
</evidence>
<evidence type="ECO:0000256" key="3">
    <source>
        <dbReference type="ARBA" id="ARBA00022989"/>
    </source>
</evidence>
<evidence type="ECO:0000313" key="9">
    <source>
        <dbReference type="EMBL" id="KAF2642029.1"/>
    </source>
</evidence>
<feature type="transmembrane region" description="Helical" evidence="7">
    <location>
        <begin position="123"/>
        <end position="146"/>
    </location>
</feature>
<feature type="transmembrane region" description="Helical" evidence="7">
    <location>
        <begin position="248"/>
        <end position="274"/>
    </location>
</feature>
<feature type="transmembrane region" description="Helical" evidence="7">
    <location>
        <begin position="79"/>
        <end position="103"/>
    </location>
</feature>
<keyword evidence="10" id="KW-1185">Reference proteome</keyword>
<accession>A0A6A6S2I7</accession>
<feature type="transmembrane region" description="Helical" evidence="7">
    <location>
        <begin position="158"/>
        <end position="182"/>
    </location>
</feature>
<evidence type="ECO:0000256" key="2">
    <source>
        <dbReference type="ARBA" id="ARBA00022692"/>
    </source>
</evidence>
<keyword evidence="4 7" id="KW-0472">Membrane</keyword>
<evidence type="ECO:0000313" key="10">
    <source>
        <dbReference type="Proteomes" id="UP000799753"/>
    </source>
</evidence>
<dbReference type="PANTHER" id="PTHR33048">
    <property type="entry name" value="PTH11-LIKE INTEGRAL MEMBRANE PROTEIN (AFU_ORTHOLOGUE AFUA_5G11245)"/>
    <property type="match status" value="1"/>
</dbReference>
<proteinExistence type="inferred from homology"/>
<dbReference type="OrthoDB" id="5329176at2759"/>
<gene>
    <name evidence="9" type="ORF">P280DRAFT_290946</name>
</gene>
<dbReference type="Pfam" id="PF20684">
    <property type="entry name" value="Fung_rhodopsin"/>
    <property type="match status" value="1"/>
</dbReference>
<reference evidence="9" key="1">
    <citation type="journal article" date="2020" name="Stud. Mycol.">
        <title>101 Dothideomycetes genomes: a test case for predicting lifestyles and emergence of pathogens.</title>
        <authorList>
            <person name="Haridas S."/>
            <person name="Albert R."/>
            <person name="Binder M."/>
            <person name="Bloem J."/>
            <person name="Labutti K."/>
            <person name="Salamov A."/>
            <person name="Andreopoulos B."/>
            <person name="Baker S."/>
            <person name="Barry K."/>
            <person name="Bills G."/>
            <person name="Bluhm B."/>
            <person name="Cannon C."/>
            <person name="Castanera R."/>
            <person name="Culley D."/>
            <person name="Daum C."/>
            <person name="Ezra D."/>
            <person name="Gonzalez J."/>
            <person name="Henrissat B."/>
            <person name="Kuo A."/>
            <person name="Liang C."/>
            <person name="Lipzen A."/>
            <person name="Lutzoni F."/>
            <person name="Magnuson J."/>
            <person name="Mondo S."/>
            <person name="Nolan M."/>
            <person name="Ohm R."/>
            <person name="Pangilinan J."/>
            <person name="Park H.-J."/>
            <person name="Ramirez L."/>
            <person name="Alfaro M."/>
            <person name="Sun H."/>
            <person name="Tritt A."/>
            <person name="Yoshinaga Y."/>
            <person name="Zwiers L.-H."/>
            <person name="Turgeon B."/>
            <person name="Goodwin S."/>
            <person name="Spatafora J."/>
            <person name="Crous P."/>
            <person name="Grigoriev I."/>
        </authorList>
    </citation>
    <scope>NUCLEOTIDE SEQUENCE</scope>
    <source>
        <strain evidence="9">CBS 473.64</strain>
    </source>
</reference>
<name>A0A6A6S2I7_9PLEO</name>
<keyword evidence="2 7" id="KW-0812">Transmembrane</keyword>
<dbReference type="EMBL" id="MU006782">
    <property type="protein sequence ID" value="KAF2642029.1"/>
    <property type="molecule type" value="Genomic_DNA"/>
</dbReference>
<dbReference type="AlphaFoldDB" id="A0A6A6S2I7"/>
<dbReference type="InterPro" id="IPR049326">
    <property type="entry name" value="Rhodopsin_dom_fungi"/>
</dbReference>
<evidence type="ECO:0000256" key="5">
    <source>
        <dbReference type="ARBA" id="ARBA00038359"/>
    </source>
</evidence>
<evidence type="ECO:0000256" key="4">
    <source>
        <dbReference type="ARBA" id="ARBA00023136"/>
    </source>
</evidence>
<feature type="transmembrane region" description="Helical" evidence="7">
    <location>
        <begin position="286"/>
        <end position="310"/>
    </location>
</feature>
<comment type="similarity">
    <text evidence="5">Belongs to the SAT4 family.</text>
</comment>
<sequence>MLRVEHQLMGARSLIPRGGGVYPPPEVISSWPQPNYVDPETHDWAGTIVSIVFLCIAVAVFTARMWSRLGIAKNAGLDDLLITIAMLPLIGTTLATVLGMRIYGFQWHAWDQTKLTYVTSRQLALAIEVNYLAATSLTKISILCFYRRMTNGTIRRKFIYWVWALIAFVVAYFISFSFAILFTCTPVEGNWRLFDMAWRLHNELKCHDEGVIIVVVVVISTLQDFIICALPVFLVWNLQMAKRQKVALIALFGMGLLTCVCGVMRTYFAIYVYYATYDTTWYAYYGWIWTSVEADLGVVCASAPALKFFFCRYFQINRTGYGSTGLLRSDYGKQTTTYVNGSPGNSLKTFDTSTLEHGKGGAMPLDRIQVRTGMNVVVEDREDATSQVSDSSLRNLTILPLPSLSSNDRWPRWGSRTTCERASIHTTRERDVERNAR</sequence>
<dbReference type="InterPro" id="IPR052337">
    <property type="entry name" value="SAT4-like"/>
</dbReference>
<evidence type="ECO:0000256" key="1">
    <source>
        <dbReference type="ARBA" id="ARBA00004141"/>
    </source>
</evidence>
<dbReference type="Proteomes" id="UP000799753">
    <property type="component" value="Unassembled WGS sequence"/>
</dbReference>
<dbReference type="PANTHER" id="PTHR33048:SF129">
    <property type="entry name" value="INTEGRAL MEMBRANE PROTEIN-RELATED"/>
    <property type="match status" value="1"/>
</dbReference>
<organism evidence="9 10">
    <name type="scientific">Massarina eburnea CBS 473.64</name>
    <dbReference type="NCBI Taxonomy" id="1395130"/>
    <lineage>
        <taxon>Eukaryota</taxon>
        <taxon>Fungi</taxon>
        <taxon>Dikarya</taxon>
        <taxon>Ascomycota</taxon>
        <taxon>Pezizomycotina</taxon>
        <taxon>Dothideomycetes</taxon>
        <taxon>Pleosporomycetidae</taxon>
        <taxon>Pleosporales</taxon>
        <taxon>Massarineae</taxon>
        <taxon>Massarinaceae</taxon>
        <taxon>Massarina</taxon>
    </lineage>
</organism>
<comment type="subcellular location">
    <subcellularLocation>
        <location evidence="1">Membrane</location>
        <topology evidence="1">Multi-pass membrane protein</topology>
    </subcellularLocation>
</comment>
<feature type="transmembrane region" description="Helical" evidence="7">
    <location>
        <begin position="44"/>
        <end position="67"/>
    </location>
</feature>
<dbReference type="GO" id="GO:0016020">
    <property type="term" value="C:membrane"/>
    <property type="evidence" value="ECO:0007669"/>
    <property type="project" value="UniProtKB-SubCell"/>
</dbReference>
<evidence type="ECO:0000259" key="8">
    <source>
        <dbReference type="Pfam" id="PF20684"/>
    </source>
</evidence>
<keyword evidence="3 7" id="KW-1133">Transmembrane helix</keyword>